<dbReference type="Proteomes" id="UP000184278">
    <property type="component" value="Unassembled WGS sequence"/>
</dbReference>
<dbReference type="EMBL" id="FQXK01000014">
    <property type="protein sequence ID" value="SHI17007.1"/>
    <property type="molecule type" value="Genomic_DNA"/>
</dbReference>
<proteinExistence type="predicted"/>
<evidence type="ECO:0000313" key="2">
    <source>
        <dbReference type="Proteomes" id="UP000184278"/>
    </source>
</evidence>
<gene>
    <name evidence="1" type="ORF">SAMN02745229_01806</name>
</gene>
<name>A0A1M5YY99_BUTFI</name>
<sequence length="323" mass="37790">MSDSIRNYCITSGTIIDDYMWFCSAWYNFLFKFNMVTHEIEDVFRLPIGTNGRPSSIAYMYSDYHVVYMVTNDNPNKLIKCDTSLNYMELINISLGNNIWGNYSDEDKEFVFLPSVEKKQIVCIRKKDFSVETHQIECGGKGIQIIKKISDGFVILETGVGDVVVLNKDYQLQKRISKKPNGFKIAYNKYYPGIGIAYIDNEVIVFPRYSNMIFSINLSTQEVRQRGEIINNYYSSGEGPNYSYVLQLEDYIWLYSNRDNEWIIYNKKLDEIERIHMRLSQKVRDVLNNINLLEGIEHVSQIFTESKQIYTLENYIRSIGICE</sequence>
<organism evidence="1 2">
    <name type="scientific">Butyrivibrio fibrisolvens DSM 3071</name>
    <dbReference type="NCBI Taxonomy" id="1121131"/>
    <lineage>
        <taxon>Bacteria</taxon>
        <taxon>Bacillati</taxon>
        <taxon>Bacillota</taxon>
        <taxon>Clostridia</taxon>
        <taxon>Lachnospirales</taxon>
        <taxon>Lachnospiraceae</taxon>
        <taxon>Butyrivibrio</taxon>
    </lineage>
</organism>
<protein>
    <submittedName>
        <fullName evidence="1">Uncharacterized protein</fullName>
    </submittedName>
</protein>
<reference evidence="2" key="1">
    <citation type="submission" date="2016-11" db="EMBL/GenBank/DDBJ databases">
        <authorList>
            <person name="Varghese N."/>
            <person name="Submissions S."/>
        </authorList>
    </citation>
    <scope>NUCLEOTIDE SEQUENCE [LARGE SCALE GENOMIC DNA]</scope>
    <source>
        <strain evidence="2">DSM 3071</strain>
    </source>
</reference>
<dbReference type="STRING" id="1121131.SAMN02745229_01806"/>
<dbReference type="RefSeq" id="WP_073387150.1">
    <property type="nucleotide sequence ID" value="NZ_FQXK01000014.1"/>
</dbReference>
<keyword evidence="2" id="KW-1185">Reference proteome</keyword>
<evidence type="ECO:0000313" key="1">
    <source>
        <dbReference type="EMBL" id="SHI17007.1"/>
    </source>
</evidence>
<accession>A0A1M5YY99</accession>
<dbReference type="SUPFAM" id="SSF63825">
    <property type="entry name" value="YWTD domain"/>
    <property type="match status" value="1"/>
</dbReference>
<dbReference type="GeneID" id="89508469"/>
<dbReference type="AlphaFoldDB" id="A0A1M5YY99"/>